<reference evidence="10 11" key="1">
    <citation type="submission" date="2022-05" db="EMBL/GenBank/DDBJ databases">
        <authorList>
            <consortium name="Genoscope - CEA"/>
            <person name="William W."/>
        </authorList>
    </citation>
    <scope>NUCLEOTIDE SEQUENCE [LARGE SCALE GENOMIC DNA]</scope>
</reference>
<evidence type="ECO:0000256" key="1">
    <source>
        <dbReference type="ARBA" id="ARBA00004123"/>
    </source>
</evidence>
<dbReference type="PANTHER" id="PTHR15975">
    <property type="entry name" value="CCR4-NOT TRANSCRIPTION COMPLEX SUBUNIT 11"/>
    <property type="match status" value="1"/>
</dbReference>
<keyword evidence="7" id="KW-0943">RNA-mediated gene silencing</keyword>
<evidence type="ECO:0000256" key="8">
    <source>
        <dbReference type="ARBA" id="ARBA00023163"/>
    </source>
</evidence>
<evidence type="ECO:0000313" key="10">
    <source>
        <dbReference type="EMBL" id="CAH3019290.1"/>
    </source>
</evidence>
<dbReference type="Proteomes" id="UP001159427">
    <property type="component" value="Unassembled WGS sequence"/>
</dbReference>
<evidence type="ECO:0000256" key="7">
    <source>
        <dbReference type="ARBA" id="ARBA00023158"/>
    </source>
</evidence>
<name>A0ABN8LU57_9CNID</name>
<keyword evidence="8" id="KW-0804">Transcription</keyword>
<keyword evidence="5" id="KW-0963">Cytoplasm</keyword>
<dbReference type="PANTHER" id="PTHR15975:SF0">
    <property type="entry name" value="CCR4-NOT TRANSCRIPTION COMPLEX SUBUNIT 11"/>
    <property type="match status" value="1"/>
</dbReference>
<protein>
    <recommendedName>
        <fullName evidence="4">CCR4-NOT transcription complex subunit 11</fullName>
    </recommendedName>
</protein>
<evidence type="ECO:0000313" key="11">
    <source>
        <dbReference type="Proteomes" id="UP001159427"/>
    </source>
</evidence>
<gene>
    <name evidence="10" type="ORF">PEVE_00002139</name>
</gene>
<keyword evidence="6" id="KW-0805">Transcription regulation</keyword>
<sequence length="615" mass="69018">MNLSPKELSSLLSILAEDSLAVSSFEAIANSLHQRFNKNEHFQIGCAMLMLLQQPDLLPSTSQRIVVLFLLYEMYKSEPVANNPFASVFVHVLSSNNEESRVCGLESLPALSQAEKSFLYLLITTPSRDLLKKTPRQVLVMDFPGGGQNIDLSSLQLALTEKNSQLPDLSCCGLPAVLGDPDPDVSSGFDSTAASQITETLVTGKFDTCTSLNMTDSYFDQCFEKLSVSMTSSRGNKPTANLSTCTLNQTSGQLGRGKSFHQFFFSSISDIQHSQKHHCKVIFHCPCQQDKNTHSMLIIFSVTVFLLLLYVYSTNVELCMYITAVIVMLAENTKHIPFASKKIIRCNDPPNLPPSHLPVHFELRYGARCFFVLILWLGRNPPSELNLRPVFVRVPPPLYSCDDELVWMNPTSEVHTVEWDSTMCVTNSAGAEVRRLMNKAFKAPLVLQQQQQVLSELEKDPKLVYHVGLTPSKLPDLVENNPLIAIEVLLKLMQSNQITEYFSVLVNMEMSLHSMEVVNRLTTAVDLPQEFVHLYISNCISTCENIKDKYMQNRLVRLVCVFLQSLIRNKIIDVKDLFIEVQAFCIEFSRIREAAGLFRLLRTLDSGEASPAPTK</sequence>
<evidence type="ECO:0000256" key="6">
    <source>
        <dbReference type="ARBA" id="ARBA00023015"/>
    </source>
</evidence>
<proteinExistence type="inferred from homology"/>
<comment type="subcellular location">
    <subcellularLocation>
        <location evidence="2">Cytoplasm</location>
    </subcellularLocation>
    <subcellularLocation>
        <location evidence="1">Nucleus</location>
    </subcellularLocation>
</comment>
<accession>A0ABN8LU57</accession>
<dbReference type="InterPro" id="IPR019312">
    <property type="entry name" value="CNOT11"/>
</dbReference>
<evidence type="ECO:0000256" key="2">
    <source>
        <dbReference type="ARBA" id="ARBA00004496"/>
    </source>
</evidence>
<keyword evidence="11" id="KW-1185">Reference proteome</keyword>
<dbReference type="Pfam" id="PF10155">
    <property type="entry name" value="CNOT11"/>
    <property type="match status" value="1"/>
</dbReference>
<evidence type="ECO:0000256" key="3">
    <source>
        <dbReference type="ARBA" id="ARBA00008030"/>
    </source>
</evidence>
<evidence type="ECO:0000256" key="4">
    <source>
        <dbReference type="ARBA" id="ARBA00014872"/>
    </source>
</evidence>
<evidence type="ECO:0000256" key="9">
    <source>
        <dbReference type="ARBA" id="ARBA00023242"/>
    </source>
</evidence>
<comment type="similarity">
    <text evidence="3">Belongs to the CNOT11 family.</text>
</comment>
<evidence type="ECO:0000256" key="5">
    <source>
        <dbReference type="ARBA" id="ARBA00022490"/>
    </source>
</evidence>
<organism evidence="10 11">
    <name type="scientific">Porites evermanni</name>
    <dbReference type="NCBI Taxonomy" id="104178"/>
    <lineage>
        <taxon>Eukaryota</taxon>
        <taxon>Metazoa</taxon>
        <taxon>Cnidaria</taxon>
        <taxon>Anthozoa</taxon>
        <taxon>Hexacorallia</taxon>
        <taxon>Scleractinia</taxon>
        <taxon>Fungiina</taxon>
        <taxon>Poritidae</taxon>
        <taxon>Porites</taxon>
    </lineage>
</organism>
<dbReference type="EMBL" id="CALNXI010000112">
    <property type="protein sequence ID" value="CAH3019290.1"/>
    <property type="molecule type" value="Genomic_DNA"/>
</dbReference>
<comment type="caution">
    <text evidence="10">The sequence shown here is derived from an EMBL/GenBank/DDBJ whole genome shotgun (WGS) entry which is preliminary data.</text>
</comment>
<keyword evidence="9" id="KW-0539">Nucleus</keyword>